<feature type="compositionally biased region" description="Gly residues" evidence="1">
    <location>
        <begin position="76"/>
        <end position="88"/>
    </location>
</feature>
<accession>A0AA40KIY0</accession>
<feature type="compositionally biased region" description="Basic residues" evidence="1">
    <location>
        <begin position="1"/>
        <end position="10"/>
    </location>
</feature>
<dbReference type="AlphaFoldDB" id="A0AA40KIY0"/>
<comment type="caution">
    <text evidence="2">The sequence shown here is derived from an EMBL/GenBank/DDBJ whole genome shotgun (WGS) entry which is preliminary data.</text>
</comment>
<feature type="region of interest" description="Disordered" evidence="1">
    <location>
        <begin position="1"/>
        <end position="92"/>
    </location>
</feature>
<reference evidence="2" key="1">
    <citation type="submission" date="2021-10" db="EMBL/GenBank/DDBJ databases">
        <title>Melipona bicolor Genome sequencing and assembly.</title>
        <authorList>
            <person name="Araujo N.S."/>
            <person name="Arias M.C."/>
        </authorList>
    </citation>
    <scope>NUCLEOTIDE SEQUENCE</scope>
    <source>
        <strain evidence="2">USP_2M_L1-L4_2017</strain>
        <tissue evidence="2">Whole body</tissue>
    </source>
</reference>
<name>A0AA40KIY0_9HYME</name>
<evidence type="ECO:0000313" key="2">
    <source>
        <dbReference type="EMBL" id="KAK1121873.1"/>
    </source>
</evidence>
<organism evidence="2 3">
    <name type="scientific">Melipona bicolor</name>
    <dbReference type="NCBI Taxonomy" id="60889"/>
    <lineage>
        <taxon>Eukaryota</taxon>
        <taxon>Metazoa</taxon>
        <taxon>Ecdysozoa</taxon>
        <taxon>Arthropoda</taxon>
        <taxon>Hexapoda</taxon>
        <taxon>Insecta</taxon>
        <taxon>Pterygota</taxon>
        <taxon>Neoptera</taxon>
        <taxon>Endopterygota</taxon>
        <taxon>Hymenoptera</taxon>
        <taxon>Apocrita</taxon>
        <taxon>Aculeata</taxon>
        <taxon>Apoidea</taxon>
        <taxon>Anthophila</taxon>
        <taxon>Apidae</taxon>
        <taxon>Melipona</taxon>
    </lineage>
</organism>
<proteinExistence type="predicted"/>
<evidence type="ECO:0000313" key="3">
    <source>
        <dbReference type="Proteomes" id="UP001177670"/>
    </source>
</evidence>
<protein>
    <submittedName>
        <fullName evidence="2">Uncharacterized protein</fullName>
    </submittedName>
</protein>
<dbReference type="Proteomes" id="UP001177670">
    <property type="component" value="Unassembled WGS sequence"/>
</dbReference>
<evidence type="ECO:0000256" key="1">
    <source>
        <dbReference type="SAM" id="MobiDB-lite"/>
    </source>
</evidence>
<feature type="compositionally biased region" description="Gly residues" evidence="1">
    <location>
        <begin position="51"/>
        <end position="66"/>
    </location>
</feature>
<gene>
    <name evidence="2" type="ORF">K0M31_010183</name>
</gene>
<keyword evidence="3" id="KW-1185">Reference proteome</keyword>
<sequence>MPGKQKHRRGPAAARARGVNERKEESGEQSIPADAGCTHAGAQPRQEPRGKGLGCCEGSPGGGGKVLGPKREAESSGGGGEEVGGGGAAACSPSALSTAWLGLIFLM</sequence>
<dbReference type="EMBL" id="JAHYIQ010000025">
    <property type="protein sequence ID" value="KAK1121873.1"/>
    <property type="molecule type" value="Genomic_DNA"/>
</dbReference>